<feature type="domain" description="RDD" evidence="7">
    <location>
        <begin position="8"/>
        <end position="153"/>
    </location>
</feature>
<dbReference type="GO" id="GO:0005886">
    <property type="term" value="C:plasma membrane"/>
    <property type="evidence" value="ECO:0007669"/>
    <property type="project" value="UniProtKB-SubCell"/>
</dbReference>
<gene>
    <name evidence="8" type="ORF">ED208_14355</name>
</gene>
<sequence>MTDLVLPAPLWRRLVALAYDGLLYVALLMAGLVLAIPFVAFVVADDARTPLHNYVILQAYGFVVGAGFFGWSWTRGGQTLGMRVWRLQVRRLDGARLRWPVAILRFAAGLVPVLAGLWLGKQFGATAYGAALLGYLPCLLSSRGQAFNDLIAGTEVVELPRPVAPPAA</sequence>
<evidence type="ECO:0000313" key="9">
    <source>
        <dbReference type="Proteomes" id="UP000282106"/>
    </source>
</evidence>
<evidence type="ECO:0000256" key="4">
    <source>
        <dbReference type="ARBA" id="ARBA00022989"/>
    </source>
</evidence>
<dbReference type="EMBL" id="RJVO01000007">
    <property type="protein sequence ID" value="ROH87886.1"/>
    <property type="molecule type" value="Genomic_DNA"/>
</dbReference>
<dbReference type="InterPro" id="IPR010432">
    <property type="entry name" value="RDD"/>
</dbReference>
<keyword evidence="2" id="KW-1003">Cell membrane</keyword>
<dbReference type="Pfam" id="PF06271">
    <property type="entry name" value="RDD"/>
    <property type="match status" value="1"/>
</dbReference>
<reference evidence="8 9" key="1">
    <citation type="submission" date="2018-10" db="EMBL/GenBank/DDBJ databases">
        <authorList>
            <person name="Chen W.-M."/>
        </authorList>
    </citation>
    <scope>NUCLEOTIDE SEQUENCE [LARGE SCALE GENOMIC DNA]</scope>
    <source>
        <strain evidence="8 9">THS-13</strain>
    </source>
</reference>
<feature type="transmembrane region" description="Helical" evidence="6">
    <location>
        <begin position="21"/>
        <end position="43"/>
    </location>
</feature>
<dbReference type="RefSeq" id="WP_123212610.1">
    <property type="nucleotide sequence ID" value="NZ_RJVO01000007.1"/>
</dbReference>
<keyword evidence="9" id="KW-1185">Reference proteome</keyword>
<dbReference type="InParanoid" id="A0A3N0V518"/>
<comment type="caution">
    <text evidence="8">The sequence shown here is derived from an EMBL/GenBank/DDBJ whole genome shotgun (WGS) entry which is preliminary data.</text>
</comment>
<keyword evidence="5 6" id="KW-0472">Membrane</keyword>
<feature type="transmembrane region" description="Helical" evidence="6">
    <location>
        <begin position="97"/>
        <end position="119"/>
    </location>
</feature>
<dbReference type="Proteomes" id="UP000282106">
    <property type="component" value="Unassembled WGS sequence"/>
</dbReference>
<evidence type="ECO:0000256" key="2">
    <source>
        <dbReference type="ARBA" id="ARBA00022475"/>
    </source>
</evidence>
<organism evidence="8 9">
    <name type="scientific">Stagnimonas aquatica</name>
    <dbReference type="NCBI Taxonomy" id="2689987"/>
    <lineage>
        <taxon>Bacteria</taxon>
        <taxon>Pseudomonadati</taxon>
        <taxon>Pseudomonadota</taxon>
        <taxon>Gammaproteobacteria</taxon>
        <taxon>Nevskiales</taxon>
        <taxon>Nevskiaceae</taxon>
        <taxon>Stagnimonas</taxon>
    </lineage>
</organism>
<evidence type="ECO:0000313" key="8">
    <source>
        <dbReference type="EMBL" id="ROH87886.1"/>
    </source>
</evidence>
<feature type="transmembrane region" description="Helical" evidence="6">
    <location>
        <begin position="125"/>
        <end position="142"/>
    </location>
</feature>
<dbReference type="AlphaFoldDB" id="A0A3N0V518"/>
<keyword evidence="3 6" id="KW-0812">Transmembrane</keyword>
<keyword evidence="4 6" id="KW-1133">Transmembrane helix</keyword>
<protein>
    <submittedName>
        <fullName evidence="8">RDD family protein</fullName>
    </submittedName>
</protein>
<evidence type="ECO:0000256" key="5">
    <source>
        <dbReference type="ARBA" id="ARBA00023136"/>
    </source>
</evidence>
<feature type="transmembrane region" description="Helical" evidence="6">
    <location>
        <begin position="55"/>
        <end position="76"/>
    </location>
</feature>
<dbReference type="InterPro" id="IPR051791">
    <property type="entry name" value="Pra-immunoreactive"/>
</dbReference>
<accession>A0A3N0V518</accession>
<evidence type="ECO:0000256" key="3">
    <source>
        <dbReference type="ARBA" id="ARBA00022692"/>
    </source>
</evidence>
<comment type="subcellular location">
    <subcellularLocation>
        <location evidence="1">Cell membrane</location>
        <topology evidence="1">Multi-pass membrane protein</topology>
    </subcellularLocation>
</comment>
<dbReference type="PANTHER" id="PTHR36115:SF10">
    <property type="entry name" value="RDD DOMAIN-CONTAINING PROTEIN"/>
    <property type="match status" value="1"/>
</dbReference>
<evidence type="ECO:0000256" key="1">
    <source>
        <dbReference type="ARBA" id="ARBA00004651"/>
    </source>
</evidence>
<evidence type="ECO:0000256" key="6">
    <source>
        <dbReference type="SAM" id="Phobius"/>
    </source>
</evidence>
<dbReference type="PANTHER" id="PTHR36115">
    <property type="entry name" value="PROLINE-RICH ANTIGEN HOMOLOG-RELATED"/>
    <property type="match status" value="1"/>
</dbReference>
<name>A0A3N0V518_9GAMM</name>
<proteinExistence type="predicted"/>
<evidence type="ECO:0000259" key="7">
    <source>
        <dbReference type="Pfam" id="PF06271"/>
    </source>
</evidence>